<evidence type="ECO:0000313" key="1">
    <source>
        <dbReference type="EMBL" id="KFB69701.1"/>
    </source>
</evidence>
<dbReference type="EMBL" id="JDSS02000009">
    <property type="protein sequence ID" value="KFB69701.1"/>
    <property type="molecule type" value="Genomic_DNA"/>
</dbReference>
<proteinExistence type="predicted"/>
<dbReference type="STRING" id="1457154.CAPSK01_000603"/>
<dbReference type="Proteomes" id="UP000019812">
    <property type="component" value="Unassembled WGS sequence"/>
</dbReference>
<evidence type="ECO:0000313" key="2">
    <source>
        <dbReference type="Proteomes" id="UP000019812"/>
    </source>
</evidence>
<name>A0A084Y4Q7_9PROT</name>
<accession>A0A084Y4Q7</accession>
<sequence length="42" mass="4732">MKTSMILPWLASRAGVSDRRAEELWRVACPQAEGFAGEREEP</sequence>
<comment type="caution">
    <text evidence="1">The sequence shown here is derived from an EMBL/GenBank/DDBJ whole genome shotgun (WGS) entry which is preliminary data.</text>
</comment>
<gene>
    <name evidence="1" type="ORF">CAPSK01_000603</name>
</gene>
<protein>
    <submittedName>
        <fullName evidence="1">Uncharacterized protein</fullName>
    </submittedName>
</protein>
<dbReference type="AlphaFoldDB" id="A0A084Y4Q7"/>
<reference evidence="1 2" key="1">
    <citation type="submission" date="2014-07" db="EMBL/GenBank/DDBJ databases">
        <title>Expanding our view of genomic diversity in Candidatus Accumulibacter clades.</title>
        <authorList>
            <person name="Skennerton C.T."/>
            <person name="Barr J.J."/>
            <person name="Slater F.R."/>
            <person name="Bond P.L."/>
            <person name="Tyson G.W."/>
        </authorList>
    </citation>
    <scope>NUCLEOTIDE SEQUENCE [LARGE SCALE GENOMIC DNA]</scope>
    <source>
        <strain evidence="2">SK-01</strain>
    </source>
</reference>
<organism evidence="1 2">
    <name type="scientific">Candidatus Accumulibacter vicinus</name>
    <dbReference type="NCBI Taxonomy" id="2954382"/>
    <lineage>
        <taxon>Bacteria</taxon>
        <taxon>Pseudomonadati</taxon>
        <taxon>Pseudomonadota</taxon>
        <taxon>Betaproteobacteria</taxon>
        <taxon>Candidatus Accumulibacter</taxon>
    </lineage>
</organism>